<organism evidence="1 2">
    <name type="scientific">Xyrichtys novacula</name>
    <name type="common">Pearly razorfish</name>
    <name type="synonym">Hemipteronotus novacula</name>
    <dbReference type="NCBI Taxonomy" id="13765"/>
    <lineage>
        <taxon>Eukaryota</taxon>
        <taxon>Metazoa</taxon>
        <taxon>Chordata</taxon>
        <taxon>Craniata</taxon>
        <taxon>Vertebrata</taxon>
        <taxon>Euteleostomi</taxon>
        <taxon>Actinopterygii</taxon>
        <taxon>Neopterygii</taxon>
        <taxon>Teleostei</taxon>
        <taxon>Neoteleostei</taxon>
        <taxon>Acanthomorphata</taxon>
        <taxon>Eupercaria</taxon>
        <taxon>Labriformes</taxon>
        <taxon>Labridae</taxon>
        <taxon>Xyrichtys</taxon>
    </lineage>
</organism>
<evidence type="ECO:0000313" key="2">
    <source>
        <dbReference type="Proteomes" id="UP001178508"/>
    </source>
</evidence>
<dbReference type="Proteomes" id="UP001178508">
    <property type="component" value="Chromosome 2"/>
</dbReference>
<evidence type="ECO:0000313" key="1">
    <source>
        <dbReference type="EMBL" id="CAJ1051259.1"/>
    </source>
</evidence>
<keyword evidence="2" id="KW-1185">Reference proteome</keyword>
<proteinExistence type="predicted"/>
<accession>A0AAV1ER88</accession>
<gene>
    <name evidence="1" type="ORF">XNOV1_A024805</name>
</gene>
<sequence length="54" mass="5076">VPSVSSEVALGTGSGGRLWLQGGGCCLTHPSTGPVSVSCGCGRLSAPGADGSSD</sequence>
<dbReference type="EMBL" id="OY660865">
    <property type="protein sequence ID" value="CAJ1051259.1"/>
    <property type="molecule type" value="Genomic_DNA"/>
</dbReference>
<name>A0AAV1ER88_XYRNO</name>
<dbReference type="AlphaFoldDB" id="A0AAV1ER88"/>
<feature type="non-terminal residue" evidence="1">
    <location>
        <position position="1"/>
    </location>
</feature>
<feature type="non-terminal residue" evidence="1">
    <location>
        <position position="54"/>
    </location>
</feature>
<reference evidence="1" key="1">
    <citation type="submission" date="2023-08" db="EMBL/GenBank/DDBJ databases">
        <authorList>
            <person name="Alioto T."/>
            <person name="Alioto T."/>
            <person name="Gomez Garrido J."/>
        </authorList>
    </citation>
    <scope>NUCLEOTIDE SEQUENCE</scope>
</reference>
<protein>
    <submittedName>
        <fullName evidence="1">Uncharacterized protein</fullName>
    </submittedName>
</protein>